<dbReference type="EMBL" id="CP000909">
    <property type="protein sequence ID" value="ABY35634.1"/>
    <property type="molecule type" value="Genomic_DNA"/>
</dbReference>
<dbReference type="Gene3D" id="2.60.40.420">
    <property type="entry name" value="Cupredoxins - blue copper proteins"/>
    <property type="match status" value="1"/>
</dbReference>
<dbReference type="InterPro" id="IPR002429">
    <property type="entry name" value="CcO_II-like_C"/>
</dbReference>
<dbReference type="KEGG" id="cau:Caur_2425"/>
<evidence type="ECO:0000256" key="5">
    <source>
        <dbReference type="ARBA" id="ARBA00031399"/>
    </source>
</evidence>
<dbReference type="GO" id="GO:0030313">
    <property type="term" value="C:cell envelope"/>
    <property type="evidence" value="ECO:0007669"/>
    <property type="project" value="UniProtKB-SubCell"/>
</dbReference>
<dbReference type="Proteomes" id="UP000002008">
    <property type="component" value="Chromosome"/>
</dbReference>
<dbReference type="GO" id="GO:0016020">
    <property type="term" value="C:membrane"/>
    <property type="evidence" value="ECO:0007669"/>
    <property type="project" value="InterPro"/>
</dbReference>
<reference evidence="10" key="1">
    <citation type="journal article" date="2011" name="BMC Genomics">
        <title>Complete genome sequence of the filamentous anoxygenic phototrophic bacterium Chloroflexus aurantiacus.</title>
        <authorList>
            <person name="Tang K.H."/>
            <person name="Barry K."/>
            <person name="Chertkov O."/>
            <person name="Dalin E."/>
            <person name="Han C.S."/>
            <person name="Hauser L.J."/>
            <person name="Honchak B.M."/>
            <person name="Karbach L.E."/>
            <person name="Land M.L."/>
            <person name="Lapidus A."/>
            <person name="Larimer F.W."/>
            <person name="Mikhailova N."/>
            <person name="Pitluck S."/>
            <person name="Pierson B.K."/>
            <person name="Blankenship R.E."/>
        </authorList>
    </citation>
    <scope>NUCLEOTIDE SEQUENCE [LARGE SCALE GENOMIC DNA]</scope>
    <source>
        <strain evidence="10">ATCC 29366 / DSM 635 / J-10-fl</strain>
    </source>
</reference>
<evidence type="ECO:0000256" key="6">
    <source>
        <dbReference type="ARBA" id="ARBA00047816"/>
    </source>
</evidence>
<dbReference type="eggNOG" id="COG1622">
    <property type="taxonomic scope" value="Bacteria"/>
</dbReference>
<evidence type="ECO:0000256" key="7">
    <source>
        <dbReference type="SAM" id="Phobius"/>
    </source>
</evidence>
<accession>A9WHC2</accession>
<comment type="catalytic activity">
    <reaction evidence="6">
        <text>4 Fe(II)-[cytochrome c] + O2 + 8 H(+)(in) = 4 Fe(III)-[cytochrome c] + 2 H2O + 4 H(+)(out)</text>
        <dbReference type="Rhea" id="RHEA:11436"/>
        <dbReference type="Rhea" id="RHEA-COMP:10350"/>
        <dbReference type="Rhea" id="RHEA-COMP:14399"/>
        <dbReference type="ChEBI" id="CHEBI:15377"/>
        <dbReference type="ChEBI" id="CHEBI:15378"/>
        <dbReference type="ChEBI" id="CHEBI:15379"/>
        <dbReference type="ChEBI" id="CHEBI:29033"/>
        <dbReference type="ChEBI" id="CHEBI:29034"/>
        <dbReference type="EC" id="7.1.1.9"/>
    </reaction>
</comment>
<dbReference type="PATRIC" id="fig|324602.8.peg.2740"/>
<dbReference type="InterPro" id="IPR008972">
    <property type="entry name" value="Cupredoxin"/>
</dbReference>
<dbReference type="GO" id="GO:0004129">
    <property type="term" value="F:cytochrome-c oxidase activity"/>
    <property type="evidence" value="ECO:0007669"/>
    <property type="project" value="UniProtKB-EC"/>
</dbReference>
<dbReference type="Pfam" id="PF00116">
    <property type="entry name" value="COX2"/>
    <property type="match status" value="1"/>
</dbReference>
<proteinExistence type="predicted"/>
<dbReference type="CDD" id="cd13913">
    <property type="entry name" value="ba3_CcO_II_C"/>
    <property type="match status" value="1"/>
</dbReference>
<dbReference type="InterPro" id="IPR034214">
    <property type="entry name" value="Ba3_CcO_II_C"/>
</dbReference>
<dbReference type="EnsemblBacteria" id="ABY35634">
    <property type="protein sequence ID" value="ABY35634"/>
    <property type="gene ID" value="Caur_2425"/>
</dbReference>
<keyword evidence="2" id="KW-0479">Metal-binding</keyword>
<feature type="domain" description="Cytochrome oxidase subunit II copper A binding" evidence="8">
    <location>
        <begin position="45"/>
        <end position="162"/>
    </location>
</feature>
<evidence type="ECO:0000313" key="10">
    <source>
        <dbReference type="Proteomes" id="UP000002008"/>
    </source>
</evidence>
<dbReference type="PROSITE" id="PS00078">
    <property type="entry name" value="COX2"/>
    <property type="match status" value="1"/>
</dbReference>
<evidence type="ECO:0000259" key="8">
    <source>
        <dbReference type="PROSITE" id="PS50857"/>
    </source>
</evidence>
<comment type="subcellular location">
    <subcellularLocation>
        <location evidence="1">Cell envelope</location>
    </subcellularLocation>
</comment>
<dbReference type="InterPro" id="IPR001505">
    <property type="entry name" value="Copper_CuA"/>
</dbReference>
<dbReference type="GO" id="GO:0005507">
    <property type="term" value="F:copper ion binding"/>
    <property type="evidence" value="ECO:0007669"/>
    <property type="project" value="InterPro"/>
</dbReference>
<evidence type="ECO:0000313" key="9">
    <source>
        <dbReference type="EMBL" id="ABY35634.1"/>
    </source>
</evidence>
<feature type="transmembrane region" description="Helical" evidence="7">
    <location>
        <begin position="20"/>
        <end position="39"/>
    </location>
</feature>
<dbReference type="HOGENOM" id="CLU_120355_0_0_0"/>
<evidence type="ECO:0000256" key="2">
    <source>
        <dbReference type="ARBA" id="ARBA00022723"/>
    </source>
</evidence>
<dbReference type="AlphaFoldDB" id="A9WHC2"/>
<keyword evidence="3" id="KW-0186">Copper</keyword>
<dbReference type="SUPFAM" id="SSF49503">
    <property type="entry name" value="Cupredoxins"/>
    <property type="match status" value="1"/>
</dbReference>
<dbReference type="InterPro" id="IPR051403">
    <property type="entry name" value="NosZ/Cyto_c_oxidase_sub2"/>
</dbReference>
<keyword evidence="10" id="KW-1185">Reference proteome</keyword>
<dbReference type="PANTHER" id="PTHR42838:SF2">
    <property type="entry name" value="NITROUS-OXIDE REDUCTASE"/>
    <property type="match status" value="1"/>
</dbReference>
<dbReference type="PROSITE" id="PS50857">
    <property type="entry name" value="COX2_CUA"/>
    <property type="match status" value="1"/>
</dbReference>
<evidence type="ECO:0000256" key="1">
    <source>
        <dbReference type="ARBA" id="ARBA00004196"/>
    </source>
</evidence>
<dbReference type="InParanoid" id="A9WHC2"/>
<keyword evidence="7" id="KW-1133">Transmembrane helix</keyword>
<sequence>MKDKKFISYLFEVAWILPSVAIPVSMMVAILVTAFAVGVRVPTTAGRVSVSAVAAGADATFSQTGLREIAPGRYEAIMLAQTFMFTPNTIEIPAGSKVTFILTSKDVIHGFKIEGAPVNVMVIPGQVSRVTATFDKPGEYLIVCHEYCGAGHHVMFGKVIVN</sequence>
<protein>
    <recommendedName>
        <fullName evidence="5">Cytochrome aa3 subunit 2</fullName>
    </recommendedName>
</protein>
<dbReference type="STRING" id="324602.Caur_2425"/>
<keyword evidence="7" id="KW-0472">Membrane</keyword>
<keyword evidence="7" id="KW-0812">Transmembrane</keyword>
<name>A9WHC2_CHLAA</name>
<evidence type="ECO:0000256" key="4">
    <source>
        <dbReference type="ARBA" id="ARBA00024688"/>
    </source>
</evidence>
<dbReference type="RefSeq" id="WP_012258287.1">
    <property type="nucleotide sequence ID" value="NC_010175.1"/>
</dbReference>
<dbReference type="PANTHER" id="PTHR42838">
    <property type="entry name" value="CYTOCHROME C OXIDASE SUBUNIT II"/>
    <property type="match status" value="1"/>
</dbReference>
<organism evidence="9 10">
    <name type="scientific">Chloroflexus aurantiacus (strain ATCC 29366 / DSM 635 / J-10-fl)</name>
    <dbReference type="NCBI Taxonomy" id="324602"/>
    <lineage>
        <taxon>Bacteria</taxon>
        <taxon>Bacillati</taxon>
        <taxon>Chloroflexota</taxon>
        <taxon>Chloroflexia</taxon>
        <taxon>Chloroflexales</taxon>
        <taxon>Chloroflexineae</taxon>
        <taxon>Chloroflexaceae</taxon>
        <taxon>Chloroflexus</taxon>
    </lineage>
</organism>
<comment type="function">
    <text evidence="4">Subunits I and II form the functional core of the enzyme complex. Electrons originating in cytochrome c are transferred via heme a and Cu(A) to the binuclear center formed by heme a3 and Cu(B).</text>
</comment>
<gene>
    <name evidence="9" type="ordered locus">Caur_2425</name>
</gene>
<evidence type="ECO:0000256" key="3">
    <source>
        <dbReference type="ARBA" id="ARBA00023008"/>
    </source>
</evidence>